<evidence type="ECO:0000256" key="2">
    <source>
        <dbReference type="SAM" id="Phobius"/>
    </source>
</evidence>
<accession>A0A6A6PCK1</accession>
<feature type="compositionally biased region" description="Basic and acidic residues" evidence="1">
    <location>
        <begin position="16"/>
        <end position="38"/>
    </location>
</feature>
<dbReference type="OrthoDB" id="3692311at2759"/>
<feature type="region of interest" description="Disordered" evidence="1">
    <location>
        <begin position="1"/>
        <end position="47"/>
    </location>
</feature>
<evidence type="ECO:0000313" key="3">
    <source>
        <dbReference type="EMBL" id="KAF2461522.1"/>
    </source>
</evidence>
<protein>
    <submittedName>
        <fullName evidence="3">Uncharacterized protein</fullName>
    </submittedName>
</protein>
<name>A0A6A6PCK1_9PEZI</name>
<dbReference type="AlphaFoldDB" id="A0A6A6PCK1"/>
<keyword evidence="2" id="KW-0812">Transmembrane</keyword>
<organism evidence="3 4">
    <name type="scientific">Lineolata rhizophorae</name>
    <dbReference type="NCBI Taxonomy" id="578093"/>
    <lineage>
        <taxon>Eukaryota</taxon>
        <taxon>Fungi</taxon>
        <taxon>Dikarya</taxon>
        <taxon>Ascomycota</taxon>
        <taxon>Pezizomycotina</taxon>
        <taxon>Dothideomycetes</taxon>
        <taxon>Dothideomycetes incertae sedis</taxon>
        <taxon>Lineolatales</taxon>
        <taxon>Lineolataceae</taxon>
        <taxon>Lineolata</taxon>
    </lineage>
</organism>
<proteinExistence type="predicted"/>
<feature type="transmembrane region" description="Helical" evidence="2">
    <location>
        <begin position="598"/>
        <end position="621"/>
    </location>
</feature>
<keyword evidence="2" id="KW-1133">Transmembrane helix</keyword>
<evidence type="ECO:0000256" key="1">
    <source>
        <dbReference type="SAM" id="MobiDB-lite"/>
    </source>
</evidence>
<gene>
    <name evidence="3" type="ORF">BDY21DRAFT_314082</name>
</gene>
<dbReference type="Proteomes" id="UP000799766">
    <property type="component" value="Unassembled WGS sequence"/>
</dbReference>
<evidence type="ECO:0000313" key="4">
    <source>
        <dbReference type="Proteomes" id="UP000799766"/>
    </source>
</evidence>
<reference evidence="3" key="1">
    <citation type="journal article" date="2020" name="Stud. Mycol.">
        <title>101 Dothideomycetes genomes: a test case for predicting lifestyles and emergence of pathogens.</title>
        <authorList>
            <person name="Haridas S."/>
            <person name="Albert R."/>
            <person name="Binder M."/>
            <person name="Bloem J."/>
            <person name="Labutti K."/>
            <person name="Salamov A."/>
            <person name="Andreopoulos B."/>
            <person name="Baker S."/>
            <person name="Barry K."/>
            <person name="Bills G."/>
            <person name="Bluhm B."/>
            <person name="Cannon C."/>
            <person name="Castanera R."/>
            <person name="Culley D."/>
            <person name="Daum C."/>
            <person name="Ezra D."/>
            <person name="Gonzalez J."/>
            <person name="Henrissat B."/>
            <person name="Kuo A."/>
            <person name="Liang C."/>
            <person name="Lipzen A."/>
            <person name="Lutzoni F."/>
            <person name="Magnuson J."/>
            <person name="Mondo S."/>
            <person name="Nolan M."/>
            <person name="Ohm R."/>
            <person name="Pangilinan J."/>
            <person name="Park H.-J."/>
            <person name="Ramirez L."/>
            <person name="Alfaro M."/>
            <person name="Sun H."/>
            <person name="Tritt A."/>
            <person name="Yoshinaga Y."/>
            <person name="Zwiers L.-H."/>
            <person name="Turgeon B."/>
            <person name="Goodwin S."/>
            <person name="Spatafora J."/>
            <person name="Crous P."/>
            <person name="Grigoriev I."/>
        </authorList>
    </citation>
    <scope>NUCLEOTIDE SEQUENCE</scope>
    <source>
        <strain evidence="3">ATCC 16933</strain>
    </source>
</reference>
<keyword evidence="2" id="KW-0472">Membrane</keyword>
<keyword evidence="4" id="KW-1185">Reference proteome</keyword>
<dbReference type="EMBL" id="MU001671">
    <property type="protein sequence ID" value="KAF2461522.1"/>
    <property type="molecule type" value="Genomic_DNA"/>
</dbReference>
<sequence length="700" mass="77164">MERLSTHRPINGNNEFTRHDHRTQSREDAQDFHQRTDSRPPLPPKELFDSSLSVASTTSIEGWSSEPFQLKKRSPFEVLFTIGDIFMALVPVTFIVLGFCVLKLHNQQKEGNRFGRNIEQAMELGPTIFPVIFAAVAGRTMKIIARFCAEKGSRLGTLELLMASQTVWGTFESQVLLKNFSIVGVNLLFLWALSPLGGQASLRTLEYGTSNLVNSTSVAYMPTGGMNFTQANRGIFTSGDQATRRAAMNSLYSAALLAPVHVKEAYQDTWGNPKIPFLGRINNTEAQAEGWIPIEGNRSSDDFVSLVGLPIAGVPPSGIANFSIDYAYMTLDCPTQVYTQKSSPSWRQQLGLVWGPTNGSNTFNNDQKGTYASFFLDSRLDSSGSPGRYDALFVDQNSSSLTDPTLLVPRDILFGTEVMWDVPETLVFLRNCTATQQYVESMIHCNDGNCRVRKQRPSRRFENRNPKLTPLDLPTTLYNLFQELPLATGSLQTGDSAATEMFINGSADPFAIQLRQPLNMTNIPNELFATRLGQVLNTYYQLSLEPSSFGGNLPGMDAFDQIINERADPLNSDIPGLFYPRTSNATTAIPFETYKCNYLWLALLETSSIILLAVGAAGMVLKCSSKAPDMMGYVASMTYDNPNLALPPGGAGLSATERAQLLRKLRVRIGDVRVGEPVGHVAFALDNRTVGELHRSKGYA</sequence>
<feature type="transmembrane region" description="Helical" evidence="2">
    <location>
        <begin position="78"/>
        <end position="104"/>
    </location>
</feature>
<feature type="transmembrane region" description="Helical" evidence="2">
    <location>
        <begin position="124"/>
        <end position="145"/>
    </location>
</feature>